<protein>
    <recommendedName>
        <fullName evidence="3">STI1 domain-containing protein</fullName>
    </recommendedName>
</protein>
<evidence type="ECO:0008006" key="3">
    <source>
        <dbReference type="Google" id="ProtNLM"/>
    </source>
</evidence>
<dbReference type="EMBL" id="CAAALY010255059">
    <property type="protein sequence ID" value="VEL37456.1"/>
    <property type="molecule type" value="Genomic_DNA"/>
</dbReference>
<organism evidence="1 2">
    <name type="scientific">Protopolystoma xenopodis</name>
    <dbReference type="NCBI Taxonomy" id="117903"/>
    <lineage>
        <taxon>Eukaryota</taxon>
        <taxon>Metazoa</taxon>
        <taxon>Spiralia</taxon>
        <taxon>Lophotrochozoa</taxon>
        <taxon>Platyhelminthes</taxon>
        <taxon>Monogenea</taxon>
        <taxon>Polyopisthocotylea</taxon>
        <taxon>Polystomatidea</taxon>
        <taxon>Polystomatidae</taxon>
        <taxon>Protopolystoma</taxon>
    </lineage>
</organism>
<comment type="caution">
    <text evidence="1">The sequence shown here is derived from an EMBL/GenBank/DDBJ whole genome shotgun (WGS) entry which is preliminary data.</text>
</comment>
<proteinExistence type="predicted"/>
<keyword evidence="2" id="KW-1185">Reference proteome</keyword>
<dbReference type="Proteomes" id="UP000784294">
    <property type="component" value="Unassembled WGS sequence"/>
</dbReference>
<name>A0A3S5B5X3_9PLAT</name>
<gene>
    <name evidence="1" type="ORF">PXEA_LOCUS30896</name>
</gene>
<reference evidence="1" key="1">
    <citation type="submission" date="2018-11" db="EMBL/GenBank/DDBJ databases">
        <authorList>
            <consortium name="Pathogen Informatics"/>
        </authorList>
    </citation>
    <scope>NUCLEOTIDE SEQUENCE</scope>
</reference>
<sequence>MLEALSANPEVMETLMLRNPLLNQNDGGSNGIMHQQLRNMMPQLAAQMSQPAFRQMLTNPRALQIFV</sequence>
<accession>A0A3S5B5X3</accession>
<evidence type="ECO:0000313" key="1">
    <source>
        <dbReference type="EMBL" id="VEL37456.1"/>
    </source>
</evidence>
<evidence type="ECO:0000313" key="2">
    <source>
        <dbReference type="Proteomes" id="UP000784294"/>
    </source>
</evidence>
<dbReference type="OrthoDB" id="6283019at2759"/>
<dbReference type="AlphaFoldDB" id="A0A3S5B5X3"/>